<protein>
    <recommendedName>
        <fullName evidence="9">Sec-independent protein translocase protein TatA</fullName>
    </recommendedName>
</protein>
<evidence type="ECO:0000256" key="9">
    <source>
        <dbReference type="HAMAP-Rule" id="MF_00236"/>
    </source>
</evidence>
<dbReference type="PANTHER" id="PTHR42982">
    <property type="entry name" value="SEC-INDEPENDENT PROTEIN TRANSLOCASE PROTEIN TATA"/>
    <property type="match status" value="1"/>
</dbReference>
<dbReference type="NCBIfam" id="TIGR01411">
    <property type="entry name" value="tatAE"/>
    <property type="match status" value="1"/>
</dbReference>
<dbReference type="InterPro" id="IPR003369">
    <property type="entry name" value="TatA/B/E"/>
</dbReference>
<comment type="similarity">
    <text evidence="9">Belongs to the TatA/E family.</text>
</comment>
<dbReference type="RefSeq" id="WP_114408458.1">
    <property type="nucleotide sequence ID" value="NZ_QOWE01000021.1"/>
</dbReference>
<feature type="transmembrane region" description="Helical" evidence="9">
    <location>
        <begin position="6"/>
        <end position="29"/>
    </location>
</feature>
<keyword evidence="4 9" id="KW-0812">Transmembrane</keyword>
<evidence type="ECO:0000256" key="7">
    <source>
        <dbReference type="ARBA" id="ARBA00023010"/>
    </source>
</evidence>
<gene>
    <name evidence="9 10" type="primary">tatA</name>
    <name evidence="10" type="ORF">DUE52_23225</name>
</gene>
<evidence type="ECO:0000256" key="2">
    <source>
        <dbReference type="ARBA" id="ARBA00022448"/>
    </source>
</evidence>
<dbReference type="PANTHER" id="PTHR42982:SF1">
    <property type="entry name" value="SEC-INDEPENDENT PROTEIN TRANSLOCASE PROTEIN TATA"/>
    <property type="match status" value="1"/>
</dbReference>
<evidence type="ECO:0000256" key="4">
    <source>
        <dbReference type="ARBA" id="ARBA00022692"/>
    </source>
</evidence>
<dbReference type="OrthoDB" id="9812812at2"/>
<keyword evidence="8 9" id="KW-0472">Membrane</keyword>
<evidence type="ECO:0000313" key="10">
    <source>
        <dbReference type="EMBL" id="RCR67227.1"/>
    </source>
</evidence>
<evidence type="ECO:0000256" key="8">
    <source>
        <dbReference type="ARBA" id="ARBA00023136"/>
    </source>
</evidence>
<keyword evidence="5 9" id="KW-0653">Protein transport</keyword>
<evidence type="ECO:0000313" key="11">
    <source>
        <dbReference type="Proteomes" id="UP000253383"/>
    </source>
</evidence>
<name>A0A368JHT7_9BACT</name>
<comment type="subunit">
    <text evidence="9">Forms a complex with TatC.</text>
</comment>
<dbReference type="Gene3D" id="1.20.5.3310">
    <property type="match status" value="1"/>
</dbReference>
<dbReference type="Proteomes" id="UP000253383">
    <property type="component" value="Unassembled WGS sequence"/>
</dbReference>
<evidence type="ECO:0000256" key="1">
    <source>
        <dbReference type="ARBA" id="ARBA00004162"/>
    </source>
</evidence>
<dbReference type="HAMAP" id="MF_00236">
    <property type="entry name" value="TatA_E"/>
    <property type="match status" value="1"/>
</dbReference>
<dbReference type="AlphaFoldDB" id="A0A368JHT7"/>
<accession>A0A368JHT7</accession>
<keyword evidence="7 9" id="KW-0811">Translocation</keyword>
<keyword evidence="3 9" id="KW-1003">Cell membrane</keyword>
<keyword evidence="6 9" id="KW-1133">Transmembrane helix</keyword>
<keyword evidence="11" id="KW-1185">Reference proteome</keyword>
<organism evidence="10 11">
    <name type="scientific">Larkinella punicea</name>
    <dbReference type="NCBI Taxonomy" id="2315727"/>
    <lineage>
        <taxon>Bacteria</taxon>
        <taxon>Pseudomonadati</taxon>
        <taxon>Bacteroidota</taxon>
        <taxon>Cytophagia</taxon>
        <taxon>Cytophagales</taxon>
        <taxon>Spirosomataceae</taxon>
        <taxon>Larkinella</taxon>
    </lineage>
</organism>
<comment type="function">
    <text evidence="9">Part of the twin-arginine translocation (Tat) system that transports large folded proteins containing a characteristic twin-arginine motif in their signal peptide across membranes. TatA could form the protein-conducting channel of the Tat system.</text>
</comment>
<dbReference type="Pfam" id="PF02416">
    <property type="entry name" value="TatA_B_E"/>
    <property type="match status" value="1"/>
</dbReference>
<dbReference type="GO" id="GO:0033281">
    <property type="term" value="C:TAT protein transport complex"/>
    <property type="evidence" value="ECO:0007669"/>
    <property type="project" value="UniProtKB-UniRule"/>
</dbReference>
<dbReference type="InterPro" id="IPR006312">
    <property type="entry name" value="TatA/E"/>
</dbReference>
<comment type="subcellular location">
    <subcellularLocation>
        <location evidence="1 9">Cell membrane</location>
        <topology evidence="1 9">Single-pass membrane protein</topology>
    </subcellularLocation>
</comment>
<evidence type="ECO:0000256" key="3">
    <source>
        <dbReference type="ARBA" id="ARBA00022475"/>
    </source>
</evidence>
<proteinExistence type="inferred from homology"/>
<evidence type="ECO:0000256" key="5">
    <source>
        <dbReference type="ARBA" id="ARBA00022927"/>
    </source>
</evidence>
<evidence type="ECO:0000256" key="6">
    <source>
        <dbReference type="ARBA" id="ARBA00022989"/>
    </source>
</evidence>
<sequence length="69" mass="7566">MALLTIYAFLGSLGGTELLLIGLVILLFFGAKRIPDLMKGLGKGIKEFKDATKDVRENIEEGLRDTNVK</sequence>
<dbReference type="GO" id="GO:0043953">
    <property type="term" value="P:protein transport by the Tat complex"/>
    <property type="evidence" value="ECO:0007669"/>
    <property type="project" value="UniProtKB-UniRule"/>
</dbReference>
<reference evidence="10 11" key="1">
    <citation type="submission" date="2018-07" db="EMBL/GenBank/DDBJ databases">
        <title>Genome analysis of Larkinella rosea.</title>
        <authorList>
            <person name="Zhou Z."/>
            <person name="Wang G."/>
        </authorList>
    </citation>
    <scope>NUCLEOTIDE SEQUENCE [LARGE SCALE GENOMIC DNA]</scope>
    <source>
        <strain evidence="11">zzj9</strain>
    </source>
</reference>
<comment type="caution">
    <text evidence="10">The sequence shown here is derived from an EMBL/GenBank/DDBJ whole genome shotgun (WGS) entry which is preliminary data.</text>
</comment>
<dbReference type="GO" id="GO:0008320">
    <property type="term" value="F:protein transmembrane transporter activity"/>
    <property type="evidence" value="ECO:0007669"/>
    <property type="project" value="UniProtKB-UniRule"/>
</dbReference>
<dbReference type="EMBL" id="QOWE01000021">
    <property type="protein sequence ID" value="RCR67227.1"/>
    <property type="molecule type" value="Genomic_DNA"/>
</dbReference>
<keyword evidence="2 9" id="KW-0813">Transport</keyword>